<evidence type="ECO:0000313" key="1">
    <source>
        <dbReference type="EMBL" id="RIA37878.1"/>
    </source>
</evidence>
<dbReference type="Pfam" id="PF10983">
    <property type="entry name" value="DUF2793"/>
    <property type="match status" value="1"/>
</dbReference>
<dbReference type="Proteomes" id="UP000266568">
    <property type="component" value="Unassembled WGS sequence"/>
</dbReference>
<dbReference type="InterPro" id="IPR021251">
    <property type="entry name" value="DUF2793"/>
</dbReference>
<protein>
    <submittedName>
        <fullName evidence="1">Uncharacterized protein DUF2793</fullName>
    </submittedName>
</protein>
<keyword evidence="2" id="KW-1185">Reference proteome</keyword>
<evidence type="ECO:0000313" key="2">
    <source>
        <dbReference type="Proteomes" id="UP000266568"/>
    </source>
</evidence>
<accession>A0A397NN98</accession>
<gene>
    <name evidence="1" type="ORF">DFR49_3767</name>
</gene>
<name>A0A397NN98_9SPHN</name>
<comment type="caution">
    <text evidence="1">The sequence shown here is derived from an EMBL/GenBank/DDBJ whole genome shotgun (WGS) entry which is preliminary data.</text>
</comment>
<sequence length="167" mass="16885">MSDETSARLALPLLNPGQAQKEMTHNEALTLLDLTLGAFVRDIGVDDPPAAPAIGDCWIIGAAPVGAWAGQPHAIAGWTAGGWRFMAPVDGLCAWVDAAGVPARFLSGAWQIGEVAATRIMIDGVQVLGAQGAAIAAPANGTTIDAECRAALNAVIAALSAHGLIAS</sequence>
<dbReference type="RefSeq" id="WP_119037314.1">
    <property type="nucleotide sequence ID" value="NZ_QXDC01000004.1"/>
</dbReference>
<dbReference type="AlphaFoldDB" id="A0A397NN98"/>
<proteinExistence type="predicted"/>
<dbReference type="OrthoDB" id="564699at2"/>
<dbReference type="EMBL" id="QXDC01000004">
    <property type="protein sequence ID" value="RIA37878.1"/>
    <property type="molecule type" value="Genomic_DNA"/>
</dbReference>
<organism evidence="1 2">
    <name type="scientific">Hephaestia caeni</name>
    <dbReference type="NCBI Taxonomy" id="645617"/>
    <lineage>
        <taxon>Bacteria</taxon>
        <taxon>Pseudomonadati</taxon>
        <taxon>Pseudomonadota</taxon>
        <taxon>Alphaproteobacteria</taxon>
        <taxon>Sphingomonadales</taxon>
        <taxon>Sphingomonadaceae</taxon>
        <taxon>Hephaestia</taxon>
    </lineage>
</organism>
<reference evidence="1 2" key="1">
    <citation type="submission" date="2018-08" db="EMBL/GenBank/DDBJ databases">
        <title>Genomic Encyclopedia of Type Strains, Phase IV (KMG-IV): sequencing the most valuable type-strain genomes for metagenomic binning, comparative biology and taxonomic classification.</title>
        <authorList>
            <person name="Goeker M."/>
        </authorList>
    </citation>
    <scope>NUCLEOTIDE SEQUENCE [LARGE SCALE GENOMIC DNA]</scope>
    <source>
        <strain evidence="1 2">DSM 25527</strain>
    </source>
</reference>